<gene>
    <name evidence="2" type="ORF">E0702_08060</name>
</gene>
<organism evidence="2 3">
    <name type="scientific">Halomonas marinisediminis</name>
    <dbReference type="NCBI Taxonomy" id="2546095"/>
    <lineage>
        <taxon>Bacteria</taxon>
        <taxon>Pseudomonadati</taxon>
        <taxon>Pseudomonadota</taxon>
        <taxon>Gammaproteobacteria</taxon>
        <taxon>Oceanospirillales</taxon>
        <taxon>Halomonadaceae</taxon>
        <taxon>Halomonas</taxon>
    </lineage>
</organism>
<keyword evidence="3" id="KW-1185">Reference proteome</keyword>
<dbReference type="EMBL" id="SLTR01000008">
    <property type="protein sequence ID" value="TDB02962.1"/>
    <property type="molecule type" value="Genomic_DNA"/>
</dbReference>
<dbReference type="Proteomes" id="UP000294823">
    <property type="component" value="Unassembled WGS sequence"/>
</dbReference>
<comment type="caution">
    <text evidence="2">The sequence shown here is derived from an EMBL/GenBank/DDBJ whole genome shotgun (WGS) entry which is preliminary data.</text>
</comment>
<dbReference type="InterPro" id="IPR013096">
    <property type="entry name" value="Cupin_2"/>
</dbReference>
<evidence type="ECO:0000313" key="3">
    <source>
        <dbReference type="Proteomes" id="UP000294823"/>
    </source>
</evidence>
<dbReference type="InterPro" id="IPR011051">
    <property type="entry name" value="RmlC_Cupin_sf"/>
</dbReference>
<dbReference type="InterPro" id="IPR014710">
    <property type="entry name" value="RmlC-like_jellyroll"/>
</dbReference>
<sequence length="150" mass="15694">MNPHATILSPRDHTSPLSVVGVDVTVLISKNEANGREITLQRGDEGVGPPPHSHPWDESFYVLKGAVHFSAGDQSALCDAGTLVHVPAGAVHAFHFAKGGGEMLEITEQGQAVAMFRAVNARVSPGSPDLPTLLEVLDQHGVTVHGPEGA</sequence>
<proteinExistence type="predicted"/>
<evidence type="ECO:0000259" key="1">
    <source>
        <dbReference type="Pfam" id="PF07883"/>
    </source>
</evidence>
<dbReference type="PANTHER" id="PTHR36440">
    <property type="entry name" value="PUTATIVE (AFU_ORTHOLOGUE AFUA_8G07350)-RELATED"/>
    <property type="match status" value="1"/>
</dbReference>
<dbReference type="PANTHER" id="PTHR36440:SF1">
    <property type="entry name" value="PUTATIVE (AFU_ORTHOLOGUE AFUA_8G07350)-RELATED"/>
    <property type="match status" value="1"/>
</dbReference>
<dbReference type="Gene3D" id="2.60.120.10">
    <property type="entry name" value="Jelly Rolls"/>
    <property type="match status" value="1"/>
</dbReference>
<feature type="domain" description="Cupin type-2" evidence="1">
    <location>
        <begin position="46"/>
        <end position="97"/>
    </location>
</feature>
<protein>
    <submittedName>
        <fullName evidence="2">Cupin domain-containing protein</fullName>
    </submittedName>
</protein>
<dbReference type="InterPro" id="IPR053146">
    <property type="entry name" value="QDO-like"/>
</dbReference>
<name>A0ABY2D818_9GAMM</name>
<accession>A0ABY2D818</accession>
<dbReference type="SUPFAM" id="SSF51182">
    <property type="entry name" value="RmlC-like cupins"/>
    <property type="match status" value="1"/>
</dbReference>
<dbReference type="Pfam" id="PF07883">
    <property type="entry name" value="Cupin_2"/>
    <property type="match status" value="1"/>
</dbReference>
<reference evidence="2 3" key="1">
    <citation type="submission" date="2019-03" db="EMBL/GenBank/DDBJ databases">
        <title>Halomonas marinisediminis sp. nov., a moderately halophilic bacterium isolated from the Bohai Gulf.</title>
        <authorList>
            <person name="Ji X."/>
        </authorList>
    </citation>
    <scope>NUCLEOTIDE SEQUENCE [LARGE SCALE GENOMIC DNA]</scope>
    <source>
        <strain evidence="2 3">204</strain>
    </source>
</reference>
<evidence type="ECO:0000313" key="2">
    <source>
        <dbReference type="EMBL" id="TDB02962.1"/>
    </source>
</evidence>